<sequence>MSLLRNKVSRYDVSRKDFRSHDLSHDIRRALTYVKTIGSDYPSLAYHTTTPTPHHITVPRAELTLYSLGMISDWGTRYLARDSPIGGVVPKYLRYIPLSASIVQRR</sequence>
<protein>
    <submittedName>
        <fullName evidence="1">Uncharacterized protein</fullName>
    </submittedName>
</protein>
<organism evidence="1 2">
    <name type="scientific">Caerostris extrusa</name>
    <name type="common">Bark spider</name>
    <name type="synonym">Caerostris bankana</name>
    <dbReference type="NCBI Taxonomy" id="172846"/>
    <lineage>
        <taxon>Eukaryota</taxon>
        <taxon>Metazoa</taxon>
        <taxon>Ecdysozoa</taxon>
        <taxon>Arthropoda</taxon>
        <taxon>Chelicerata</taxon>
        <taxon>Arachnida</taxon>
        <taxon>Araneae</taxon>
        <taxon>Araneomorphae</taxon>
        <taxon>Entelegynae</taxon>
        <taxon>Araneoidea</taxon>
        <taxon>Araneidae</taxon>
        <taxon>Caerostris</taxon>
    </lineage>
</organism>
<dbReference type="AlphaFoldDB" id="A0AAV4P2G9"/>
<keyword evidence="2" id="KW-1185">Reference proteome</keyword>
<dbReference type="EMBL" id="BPLR01021500">
    <property type="protein sequence ID" value="GIX90411.1"/>
    <property type="molecule type" value="Genomic_DNA"/>
</dbReference>
<comment type="caution">
    <text evidence="1">The sequence shown here is derived from an EMBL/GenBank/DDBJ whole genome shotgun (WGS) entry which is preliminary data.</text>
</comment>
<gene>
    <name evidence="1" type="ORF">CEXT_126551</name>
</gene>
<evidence type="ECO:0000313" key="1">
    <source>
        <dbReference type="EMBL" id="GIX90411.1"/>
    </source>
</evidence>
<proteinExistence type="predicted"/>
<reference evidence="1 2" key="1">
    <citation type="submission" date="2021-06" db="EMBL/GenBank/DDBJ databases">
        <title>Caerostris extrusa draft genome.</title>
        <authorList>
            <person name="Kono N."/>
            <person name="Arakawa K."/>
        </authorList>
    </citation>
    <scope>NUCLEOTIDE SEQUENCE [LARGE SCALE GENOMIC DNA]</scope>
</reference>
<name>A0AAV4P2G9_CAEEX</name>
<dbReference type="Proteomes" id="UP001054945">
    <property type="component" value="Unassembled WGS sequence"/>
</dbReference>
<evidence type="ECO:0000313" key="2">
    <source>
        <dbReference type="Proteomes" id="UP001054945"/>
    </source>
</evidence>
<accession>A0AAV4P2G9</accession>